<evidence type="ECO:0000313" key="1">
    <source>
        <dbReference type="EMBL" id="GIH12637.1"/>
    </source>
</evidence>
<protein>
    <recommendedName>
        <fullName evidence="3">EvbL</fullName>
    </recommendedName>
</protein>
<reference evidence="1" key="1">
    <citation type="submission" date="2021-01" db="EMBL/GenBank/DDBJ databases">
        <title>Whole genome shotgun sequence of Rugosimonospora africana NBRC 104875.</title>
        <authorList>
            <person name="Komaki H."/>
            <person name="Tamura T."/>
        </authorList>
    </citation>
    <scope>NUCLEOTIDE SEQUENCE</scope>
    <source>
        <strain evidence="1">NBRC 104875</strain>
    </source>
</reference>
<gene>
    <name evidence="1" type="ORF">Raf01_08090</name>
</gene>
<comment type="caution">
    <text evidence="1">The sequence shown here is derived from an EMBL/GenBank/DDBJ whole genome shotgun (WGS) entry which is preliminary data.</text>
</comment>
<accession>A0A8J3QNB0</accession>
<evidence type="ECO:0000313" key="2">
    <source>
        <dbReference type="Proteomes" id="UP000642748"/>
    </source>
</evidence>
<dbReference type="EMBL" id="BONZ01000009">
    <property type="protein sequence ID" value="GIH12637.1"/>
    <property type="molecule type" value="Genomic_DNA"/>
</dbReference>
<keyword evidence="2" id="KW-1185">Reference proteome</keyword>
<evidence type="ECO:0008006" key="3">
    <source>
        <dbReference type="Google" id="ProtNLM"/>
    </source>
</evidence>
<dbReference type="Pfam" id="PF21863">
    <property type="entry name" value="HTH_67"/>
    <property type="match status" value="1"/>
</dbReference>
<organism evidence="1 2">
    <name type="scientific">Rugosimonospora africana</name>
    <dbReference type="NCBI Taxonomy" id="556532"/>
    <lineage>
        <taxon>Bacteria</taxon>
        <taxon>Bacillati</taxon>
        <taxon>Actinomycetota</taxon>
        <taxon>Actinomycetes</taxon>
        <taxon>Micromonosporales</taxon>
        <taxon>Micromonosporaceae</taxon>
        <taxon>Rugosimonospora</taxon>
    </lineage>
</organism>
<dbReference type="AlphaFoldDB" id="A0A8J3QNB0"/>
<sequence>MTPEQAAAAARPAVQELGGAFAECPKTLRRARQLGLTGWAFYVTGWGGALGDVGPETLSAALGFIAPDAAREGWESARKVAPPPEIAGHYLAECCRWGRERLTGFAGIERLIAVAERVVLAADPAGLPLFAAWRAMPVPDAEPGARAAVLIRLLREHRIAAQLLAVRSAGLTPLEALLAGPEGAAGAIAYGWQPPFPPFEPLVRRRVWADAITDRITGAAYRVLEASERIELVSLLDEAVRELRMQTGEYPSAS</sequence>
<dbReference type="Proteomes" id="UP000642748">
    <property type="component" value="Unassembled WGS sequence"/>
</dbReference>
<proteinExistence type="predicted"/>
<dbReference type="RefSeq" id="WP_203916352.1">
    <property type="nucleotide sequence ID" value="NZ_BONZ01000009.1"/>
</dbReference>
<dbReference type="NCBIfam" id="NF047719">
    <property type="entry name" value="SCO6745_fam_HTH"/>
    <property type="match status" value="1"/>
</dbReference>
<name>A0A8J3QNB0_9ACTN</name>
<dbReference type="InterPro" id="IPR054058">
    <property type="entry name" value="HTH_67"/>
</dbReference>